<dbReference type="AlphaFoldDB" id="A0A916ZD04"/>
<evidence type="ECO:0000256" key="4">
    <source>
        <dbReference type="ARBA" id="ARBA00022630"/>
    </source>
</evidence>
<evidence type="ECO:0000256" key="3">
    <source>
        <dbReference type="ARBA" id="ARBA00005349"/>
    </source>
</evidence>
<dbReference type="GO" id="GO:0016705">
    <property type="term" value="F:oxidoreductase activity, acting on paired donors, with incorporation or reduction of molecular oxygen"/>
    <property type="evidence" value="ECO:0007669"/>
    <property type="project" value="InterPro"/>
</dbReference>
<keyword evidence="8" id="KW-0732">Signal</keyword>
<dbReference type="PANTHER" id="PTHR43876:SF7">
    <property type="entry name" value="UBIQUINONE BIOSYNTHESIS MONOOXYGENASE COQ6, MITOCHONDRIAL"/>
    <property type="match status" value="1"/>
</dbReference>
<comment type="caution">
    <text evidence="10">The sequence shown here is derived from an EMBL/GenBank/DDBJ whole genome shotgun (WGS) entry which is preliminary data.</text>
</comment>
<sequence>MVGGGLAGFSAAIAFAAEGFATALLAPPPGKDHRSTALLGASVGFLDRLGVVGRLGASAQPLATMRIVDDTGRLLRAPTVEFKAGEIGLAAFGYNVLNSELNAALRARAAELAERLTIVESAARSFAVSEDEVRIDFEGGRVVAALAVAADGRNSLLRREAGIRLRDWHYPQAALVLNFEHDIAHNGVSTEFHTRTGPFTQVPLPGRRSSLVWVERPETAALLVDLKPERLAMTVEEKLHSILGTVRIDGPVQSFPLKGAVAETMTGRRVALIGETAHVFPPIGAQGLNLGLRDAADLARIAATARDDPGRRAVTLRYEAERRQDVLSRTLGVDLLNRSLLAGYLPIQAARSVGLAAMAAFGPLRRFAMREGTVPGAGLFGLPASMREDRGETEPARVR</sequence>
<reference evidence="10" key="2">
    <citation type="submission" date="2020-09" db="EMBL/GenBank/DDBJ databases">
        <authorList>
            <person name="Sun Q."/>
            <person name="Zhou Y."/>
        </authorList>
    </citation>
    <scope>NUCLEOTIDE SEQUENCE</scope>
    <source>
        <strain evidence="10">CGMCC 1.15367</strain>
    </source>
</reference>
<keyword evidence="4" id="KW-0285">Flavoprotein</keyword>
<gene>
    <name evidence="10" type="primary">ubiH</name>
    <name evidence="10" type="ORF">GCM10011390_04640</name>
</gene>
<keyword evidence="7" id="KW-0503">Monooxygenase</keyword>
<evidence type="ECO:0000256" key="2">
    <source>
        <dbReference type="ARBA" id="ARBA00004749"/>
    </source>
</evidence>
<evidence type="ECO:0000256" key="5">
    <source>
        <dbReference type="ARBA" id="ARBA00022827"/>
    </source>
</evidence>
<dbReference type="InterPro" id="IPR036188">
    <property type="entry name" value="FAD/NAD-bd_sf"/>
</dbReference>
<feature type="signal peptide" evidence="8">
    <location>
        <begin position="1"/>
        <end position="16"/>
    </location>
</feature>
<dbReference type="InterPro" id="IPR051205">
    <property type="entry name" value="UbiH/COQ6_monooxygenase"/>
</dbReference>
<dbReference type="Proteomes" id="UP000644699">
    <property type="component" value="Unassembled WGS sequence"/>
</dbReference>
<feature type="domain" description="FAD-binding" evidence="9">
    <location>
        <begin position="2"/>
        <end position="324"/>
    </location>
</feature>
<accession>A0A916ZD04</accession>
<dbReference type="InterPro" id="IPR002938">
    <property type="entry name" value="FAD-bd"/>
</dbReference>
<name>A0A916ZD04_9HYPH</name>
<dbReference type="InterPro" id="IPR010971">
    <property type="entry name" value="UbiH/COQ6"/>
</dbReference>
<comment type="pathway">
    <text evidence="2">Cofactor biosynthesis; ubiquinone biosynthesis.</text>
</comment>
<dbReference type="Gene3D" id="3.50.50.60">
    <property type="entry name" value="FAD/NAD(P)-binding domain"/>
    <property type="match status" value="2"/>
</dbReference>
<dbReference type="Pfam" id="PF01494">
    <property type="entry name" value="FAD_binding_3"/>
    <property type="match status" value="1"/>
</dbReference>
<protein>
    <submittedName>
        <fullName evidence="10">2-octaprenyl-6-methoxyphenol hydroxylase</fullName>
    </submittedName>
</protein>
<organism evidence="10 11">
    <name type="scientific">Aureimonas endophytica</name>
    <dbReference type="NCBI Taxonomy" id="2027858"/>
    <lineage>
        <taxon>Bacteria</taxon>
        <taxon>Pseudomonadati</taxon>
        <taxon>Pseudomonadota</taxon>
        <taxon>Alphaproteobacteria</taxon>
        <taxon>Hyphomicrobiales</taxon>
        <taxon>Aurantimonadaceae</taxon>
        <taxon>Aureimonas</taxon>
    </lineage>
</organism>
<dbReference type="NCBIfam" id="NF005691">
    <property type="entry name" value="PRK07494.1"/>
    <property type="match status" value="1"/>
</dbReference>
<keyword evidence="11" id="KW-1185">Reference proteome</keyword>
<keyword evidence="6" id="KW-0560">Oxidoreductase</keyword>
<evidence type="ECO:0000256" key="8">
    <source>
        <dbReference type="SAM" id="SignalP"/>
    </source>
</evidence>
<evidence type="ECO:0000256" key="1">
    <source>
        <dbReference type="ARBA" id="ARBA00001974"/>
    </source>
</evidence>
<dbReference type="NCBIfam" id="TIGR01988">
    <property type="entry name" value="Ubi-OHases"/>
    <property type="match status" value="1"/>
</dbReference>
<evidence type="ECO:0000313" key="10">
    <source>
        <dbReference type="EMBL" id="GGD88929.1"/>
    </source>
</evidence>
<evidence type="ECO:0000259" key="9">
    <source>
        <dbReference type="Pfam" id="PF01494"/>
    </source>
</evidence>
<dbReference type="EMBL" id="BMIQ01000001">
    <property type="protein sequence ID" value="GGD88929.1"/>
    <property type="molecule type" value="Genomic_DNA"/>
</dbReference>
<evidence type="ECO:0000256" key="6">
    <source>
        <dbReference type="ARBA" id="ARBA00023002"/>
    </source>
</evidence>
<evidence type="ECO:0000256" key="7">
    <source>
        <dbReference type="ARBA" id="ARBA00023033"/>
    </source>
</evidence>
<comment type="similarity">
    <text evidence="3">Belongs to the UbiH/COQ6 family.</text>
</comment>
<dbReference type="PANTHER" id="PTHR43876">
    <property type="entry name" value="UBIQUINONE BIOSYNTHESIS MONOOXYGENASE COQ6, MITOCHONDRIAL"/>
    <property type="match status" value="1"/>
</dbReference>
<evidence type="ECO:0000313" key="11">
    <source>
        <dbReference type="Proteomes" id="UP000644699"/>
    </source>
</evidence>
<comment type="cofactor">
    <cofactor evidence="1">
        <name>FAD</name>
        <dbReference type="ChEBI" id="CHEBI:57692"/>
    </cofactor>
</comment>
<dbReference type="GO" id="GO:0006744">
    <property type="term" value="P:ubiquinone biosynthetic process"/>
    <property type="evidence" value="ECO:0007669"/>
    <property type="project" value="InterPro"/>
</dbReference>
<dbReference type="GO" id="GO:0004497">
    <property type="term" value="F:monooxygenase activity"/>
    <property type="evidence" value="ECO:0007669"/>
    <property type="project" value="UniProtKB-KW"/>
</dbReference>
<dbReference type="GO" id="GO:0071949">
    <property type="term" value="F:FAD binding"/>
    <property type="evidence" value="ECO:0007669"/>
    <property type="project" value="InterPro"/>
</dbReference>
<dbReference type="SUPFAM" id="SSF51905">
    <property type="entry name" value="FAD/NAD(P)-binding domain"/>
    <property type="match status" value="1"/>
</dbReference>
<keyword evidence="5" id="KW-0274">FAD</keyword>
<proteinExistence type="inferred from homology"/>
<dbReference type="PRINTS" id="PR00420">
    <property type="entry name" value="RNGMNOXGNASE"/>
</dbReference>
<feature type="chain" id="PRO_5038082432" evidence="8">
    <location>
        <begin position="17"/>
        <end position="399"/>
    </location>
</feature>
<reference evidence="10" key="1">
    <citation type="journal article" date="2014" name="Int. J. Syst. Evol. Microbiol.">
        <title>Complete genome sequence of Corynebacterium casei LMG S-19264T (=DSM 44701T), isolated from a smear-ripened cheese.</title>
        <authorList>
            <consortium name="US DOE Joint Genome Institute (JGI-PGF)"/>
            <person name="Walter F."/>
            <person name="Albersmeier A."/>
            <person name="Kalinowski J."/>
            <person name="Ruckert C."/>
        </authorList>
    </citation>
    <scope>NUCLEOTIDE SEQUENCE</scope>
    <source>
        <strain evidence="10">CGMCC 1.15367</strain>
    </source>
</reference>